<keyword evidence="5" id="KW-1185">Reference proteome</keyword>
<dbReference type="PANTHER" id="PTHR33121:SF71">
    <property type="entry name" value="OXYGEN SENSOR PROTEIN DOSP"/>
    <property type="match status" value="1"/>
</dbReference>
<evidence type="ECO:0000313" key="4">
    <source>
        <dbReference type="EMBL" id="MET4560847.1"/>
    </source>
</evidence>
<keyword evidence="1" id="KW-0472">Membrane</keyword>
<dbReference type="InterPro" id="IPR000160">
    <property type="entry name" value="GGDEF_dom"/>
</dbReference>
<feature type="transmembrane region" description="Helical" evidence="1">
    <location>
        <begin position="216"/>
        <end position="235"/>
    </location>
</feature>
<feature type="transmembrane region" description="Helical" evidence="1">
    <location>
        <begin position="241"/>
        <end position="262"/>
    </location>
</feature>
<reference evidence="4 5" key="1">
    <citation type="submission" date="2024-06" db="EMBL/GenBank/DDBJ databases">
        <title>Sorghum-associated microbial communities from plants grown in Nebraska, USA.</title>
        <authorList>
            <person name="Schachtman D."/>
        </authorList>
    </citation>
    <scope>NUCLEOTIDE SEQUENCE [LARGE SCALE GENOMIC DNA]</scope>
    <source>
        <strain evidence="4 5">736</strain>
    </source>
</reference>
<dbReference type="SUPFAM" id="SSF55073">
    <property type="entry name" value="Nucleotide cyclase"/>
    <property type="match status" value="1"/>
</dbReference>
<dbReference type="EMBL" id="JBEPSB010000007">
    <property type="protein sequence ID" value="MET4560847.1"/>
    <property type="molecule type" value="Genomic_DNA"/>
</dbReference>
<dbReference type="InterPro" id="IPR033425">
    <property type="entry name" value="MASE3"/>
</dbReference>
<comment type="caution">
    <text evidence="4">The sequence shown here is derived from an EMBL/GenBank/DDBJ whole genome shotgun (WGS) entry which is preliminary data.</text>
</comment>
<feature type="transmembrane region" description="Helical" evidence="1">
    <location>
        <begin position="117"/>
        <end position="136"/>
    </location>
</feature>
<feature type="transmembrane region" description="Helical" evidence="1">
    <location>
        <begin position="50"/>
        <end position="73"/>
    </location>
</feature>
<feature type="domain" description="EAL" evidence="2">
    <location>
        <begin position="458"/>
        <end position="711"/>
    </location>
</feature>
<dbReference type="SMART" id="SM00267">
    <property type="entry name" value="GGDEF"/>
    <property type="match status" value="1"/>
</dbReference>
<evidence type="ECO:0000259" key="2">
    <source>
        <dbReference type="PROSITE" id="PS50883"/>
    </source>
</evidence>
<dbReference type="PANTHER" id="PTHR33121">
    <property type="entry name" value="CYCLIC DI-GMP PHOSPHODIESTERASE PDEF"/>
    <property type="match status" value="1"/>
</dbReference>
<evidence type="ECO:0000259" key="3">
    <source>
        <dbReference type="PROSITE" id="PS50887"/>
    </source>
</evidence>
<keyword evidence="1" id="KW-0812">Transmembrane</keyword>
<dbReference type="Pfam" id="PF00563">
    <property type="entry name" value="EAL"/>
    <property type="match status" value="1"/>
</dbReference>
<keyword evidence="1" id="KW-1133">Transmembrane helix</keyword>
<feature type="transmembrane region" description="Helical" evidence="1">
    <location>
        <begin position="21"/>
        <end position="38"/>
    </location>
</feature>
<proteinExistence type="predicted"/>
<dbReference type="SMART" id="SM00052">
    <property type="entry name" value="EAL"/>
    <property type="match status" value="1"/>
</dbReference>
<dbReference type="EC" id="2.7.7.65" evidence="4"/>
<dbReference type="InterPro" id="IPR029787">
    <property type="entry name" value="Nucleotide_cyclase"/>
</dbReference>
<dbReference type="GO" id="GO:0052621">
    <property type="term" value="F:diguanylate cyclase activity"/>
    <property type="evidence" value="ECO:0007669"/>
    <property type="project" value="UniProtKB-EC"/>
</dbReference>
<sequence length="729" mass="84092">MYGGLVLEKRSYHQKIEKIEVWYIALPLLLLIPFIVYGNQLYGVYKEESYIYLNLIMQILIVVFTMAIAIHSWLVFSHLFASRTLYIGSLFFVIALLEMSNIVIFSANALQTSYINVWLHLVMRLCLAIGVLFIILKPKKQLTMHYRVYTYGFSFLFVMFTLLMLSSPPMSIQPFIEDGDWVIIALDKVHLIAAILQGVTIYILSKHYKKTPKRVMWLMSAALYLIISDIFFVIGKDPNEIWNFLALIYQFYAYYLILKAIYYTSVEKPYQQLLKIKQDLEHSQQELRFQAYHDDITQLPNERLLLKTLKEDLHADKAQKAVIAIEIDRLATISASIGISYSNKMMKLVSERIQAILPPHYFATKLREGQFVVYIDDVQTQEELLQFCFNLKNAMKKPLQVELFSLNGNLNIGIALHETSYSGEELLMHAQLAMREASQIPQRFLFYKPFMSSGMADRIIMEQELHKALAHQEFYLEYQPQVNLKTGNIESLEALVRWHHPTRGFVPPDMFIPIAEESGLIIPLGKWILETACCQAKAWEAQGLPQMKVAVNLSLGQLFQQDLVQMVKGILQQTKLEPHYLQLEITESMTMNIDQMTQLLHELKALGIQIAVDDFGTGYSSLSYLKDFPIDCLKIDRAFVRNIQHNPNDEALVSMIISMAKHLRLKVVAEGIEEVAQLAFLMDGGCDYIQGYLFSKPIAAEQLTETFQELHSHAEEILGQFKYVEEYMI</sequence>
<dbReference type="SUPFAM" id="SSF141868">
    <property type="entry name" value="EAL domain-like"/>
    <property type="match status" value="1"/>
</dbReference>
<name>A0ABV2PIR8_9BACI</name>
<dbReference type="InterPro" id="IPR043128">
    <property type="entry name" value="Rev_trsase/Diguanyl_cyclase"/>
</dbReference>
<dbReference type="Pfam" id="PF17159">
    <property type="entry name" value="MASE3"/>
    <property type="match status" value="1"/>
</dbReference>
<feature type="domain" description="GGDEF" evidence="3">
    <location>
        <begin position="318"/>
        <end position="449"/>
    </location>
</feature>
<dbReference type="Pfam" id="PF00990">
    <property type="entry name" value="GGDEF"/>
    <property type="match status" value="1"/>
</dbReference>
<dbReference type="PROSITE" id="PS50887">
    <property type="entry name" value="GGDEF"/>
    <property type="match status" value="1"/>
</dbReference>
<dbReference type="Gene3D" id="3.30.70.270">
    <property type="match status" value="1"/>
</dbReference>
<dbReference type="Gene3D" id="3.20.20.450">
    <property type="entry name" value="EAL domain"/>
    <property type="match status" value="1"/>
</dbReference>
<dbReference type="InterPro" id="IPR050706">
    <property type="entry name" value="Cyclic-di-GMP_PDE-like"/>
</dbReference>
<dbReference type="InterPro" id="IPR035919">
    <property type="entry name" value="EAL_sf"/>
</dbReference>
<accession>A0ABV2PIR8</accession>
<evidence type="ECO:0000256" key="1">
    <source>
        <dbReference type="SAM" id="Phobius"/>
    </source>
</evidence>
<feature type="transmembrane region" description="Helical" evidence="1">
    <location>
        <begin position="148"/>
        <end position="166"/>
    </location>
</feature>
<keyword evidence="4" id="KW-0548">Nucleotidyltransferase</keyword>
<feature type="transmembrane region" description="Helical" evidence="1">
    <location>
        <begin position="181"/>
        <end position="204"/>
    </location>
</feature>
<dbReference type="CDD" id="cd01948">
    <property type="entry name" value="EAL"/>
    <property type="match status" value="1"/>
</dbReference>
<protein>
    <submittedName>
        <fullName evidence="4">EAL domain-containing protein (Putative c-di-GMP-specific phosphodiesterase class I)/GGDEF domain-containing protein</fullName>
        <ecNumber evidence="4">2.7.7.65</ecNumber>
    </submittedName>
</protein>
<evidence type="ECO:0000313" key="5">
    <source>
        <dbReference type="Proteomes" id="UP001549363"/>
    </source>
</evidence>
<gene>
    <name evidence="4" type="ORF">ABIA69_001991</name>
</gene>
<dbReference type="InterPro" id="IPR001633">
    <property type="entry name" value="EAL_dom"/>
</dbReference>
<feature type="transmembrane region" description="Helical" evidence="1">
    <location>
        <begin position="85"/>
        <end position="105"/>
    </location>
</feature>
<dbReference type="Proteomes" id="UP001549363">
    <property type="component" value="Unassembled WGS sequence"/>
</dbReference>
<organism evidence="4 5">
    <name type="scientific">Lysinibacillus parviboronicapiens</name>
    <dbReference type="NCBI Taxonomy" id="436516"/>
    <lineage>
        <taxon>Bacteria</taxon>
        <taxon>Bacillati</taxon>
        <taxon>Bacillota</taxon>
        <taxon>Bacilli</taxon>
        <taxon>Bacillales</taxon>
        <taxon>Bacillaceae</taxon>
        <taxon>Lysinibacillus</taxon>
    </lineage>
</organism>
<dbReference type="PROSITE" id="PS50883">
    <property type="entry name" value="EAL"/>
    <property type="match status" value="1"/>
</dbReference>
<keyword evidence="4" id="KW-0808">Transferase</keyword>